<evidence type="ECO:0000256" key="2">
    <source>
        <dbReference type="ARBA" id="ARBA00022723"/>
    </source>
</evidence>
<dbReference type="Pfam" id="PF02892">
    <property type="entry name" value="zf-BED"/>
    <property type="match status" value="1"/>
</dbReference>
<evidence type="ECO:0000256" key="6">
    <source>
        <dbReference type="ARBA" id="ARBA00023125"/>
    </source>
</evidence>
<feature type="region of interest" description="Disordered" evidence="10">
    <location>
        <begin position="80"/>
        <end position="100"/>
    </location>
</feature>
<dbReference type="Ensembl" id="ENSEBUT00000016362.1">
    <property type="protein sequence ID" value="ENSEBUP00000015786.1"/>
    <property type="gene ID" value="ENSEBUG00000009935.1"/>
</dbReference>
<reference evidence="12" key="1">
    <citation type="submission" date="2025-08" db="UniProtKB">
        <authorList>
            <consortium name="Ensembl"/>
        </authorList>
    </citation>
    <scope>IDENTIFICATION</scope>
</reference>
<dbReference type="GO" id="GO:0005634">
    <property type="term" value="C:nucleus"/>
    <property type="evidence" value="ECO:0007669"/>
    <property type="project" value="UniProtKB-SubCell"/>
</dbReference>
<dbReference type="Pfam" id="PF05699">
    <property type="entry name" value="Dimer_Tnp_hAT"/>
    <property type="match status" value="1"/>
</dbReference>
<evidence type="ECO:0000256" key="3">
    <source>
        <dbReference type="ARBA" id="ARBA00022771"/>
    </source>
</evidence>
<dbReference type="SMART" id="SM00614">
    <property type="entry name" value="ZnF_BED"/>
    <property type="match status" value="1"/>
</dbReference>
<dbReference type="InterPro" id="IPR036236">
    <property type="entry name" value="Znf_C2H2_sf"/>
</dbReference>
<evidence type="ECO:0000256" key="9">
    <source>
        <dbReference type="PROSITE-ProRule" id="PRU00027"/>
    </source>
</evidence>
<dbReference type="SUPFAM" id="SSF53098">
    <property type="entry name" value="Ribonuclease H-like"/>
    <property type="match status" value="1"/>
</dbReference>
<keyword evidence="4" id="KW-0862">Zinc</keyword>
<keyword evidence="7" id="KW-0804">Transcription</keyword>
<dbReference type="InterPro" id="IPR012337">
    <property type="entry name" value="RNaseH-like_sf"/>
</dbReference>
<dbReference type="PROSITE" id="PS50808">
    <property type="entry name" value="ZF_BED"/>
    <property type="match status" value="1"/>
</dbReference>
<keyword evidence="2" id="KW-0479">Metal-binding</keyword>
<dbReference type="GeneTree" id="ENSGT00940000158431"/>
<dbReference type="InterPro" id="IPR003656">
    <property type="entry name" value="Znf_BED"/>
</dbReference>
<reference evidence="12" key="2">
    <citation type="submission" date="2025-09" db="UniProtKB">
        <authorList>
            <consortium name="Ensembl"/>
        </authorList>
    </citation>
    <scope>IDENTIFICATION</scope>
</reference>
<dbReference type="PANTHER" id="PTHR46481">
    <property type="entry name" value="ZINC FINGER BED DOMAIN-CONTAINING PROTEIN 4"/>
    <property type="match status" value="1"/>
</dbReference>
<sequence>MTKRLGIDMEDLLGKQNLLRKAGTSSSMIWSFYGFEKNPEKPSEFLNPKQVRCVLCSKKLSYMSSTSVMHKHLKSFHPREARGMEGHAKRDRDQLSSSTHFQSATPYAAGSARHKELTTAVARFIVKGMRPIYTVEEEGFRNMLKIFDQRYTLPSRKSFSSVIIPQLYNNVKEESVVPQLQEASYVALTTDMWTSRASDNYIGVTAHFVNRDWSIGHFTLENAELPPPHDYEHIASAMHEILEDWNLKDKLSAVVTDNATNITEAVREGLGFPHITCFGHTLNLMVKVGLNSGGIKTTLARCSKLVEFARHSAKAKYTLAAHHHIIDFPVHNLIQDLDTRWSSTHDMLKRILEQQQPISNLLIEMKRKELDLSDREVSIAEKIVEVLEPVRDITESFSSETSVTISGILPTMCYLEGIFAESENDLPEIRQVKLEMASKLGTYYSDFGTRQYLLTADFLDGRYKRLPFLSETEKMRVKAVVMREATTIIEQRRQADKREFTEDSLGELTSEPPKKKKSLAALINEALGDVGEEDLHHPPPEREAEDEIDRYLAEARLGADCCPLKWWSSKEAKYPTLAAMAKKYLCTPAISVPAERLFSVSGNIVNAKRTLMTPKNIGMLTFLHDNLKP</sequence>
<keyword evidence="13" id="KW-1185">Reference proteome</keyword>
<organism evidence="12 13">
    <name type="scientific">Eptatretus burgeri</name>
    <name type="common">Inshore hagfish</name>
    <dbReference type="NCBI Taxonomy" id="7764"/>
    <lineage>
        <taxon>Eukaryota</taxon>
        <taxon>Metazoa</taxon>
        <taxon>Chordata</taxon>
        <taxon>Craniata</taxon>
        <taxon>Vertebrata</taxon>
        <taxon>Cyclostomata</taxon>
        <taxon>Myxini</taxon>
        <taxon>Myxiniformes</taxon>
        <taxon>Myxinidae</taxon>
        <taxon>Eptatretinae</taxon>
        <taxon>Eptatretus</taxon>
    </lineage>
</organism>
<keyword evidence="3 9" id="KW-0863">Zinc-finger</keyword>
<name>A0A8C4WWM8_EPTBU</name>
<accession>A0A8C4WWM8</accession>
<protein>
    <recommendedName>
        <fullName evidence="11">BED-type domain-containing protein</fullName>
    </recommendedName>
</protein>
<keyword evidence="8" id="KW-0539">Nucleus</keyword>
<evidence type="ECO:0000259" key="11">
    <source>
        <dbReference type="PROSITE" id="PS50808"/>
    </source>
</evidence>
<keyword evidence="6" id="KW-0238">DNA-binding</keyword>
<dbReference type="GO" id="GO:0008270">
    <property type="term" value="F:zinc ion binding"/>
    <property type="evidence" value="ECO:0007669"/>
    <property type="project" value="UniProtKB-KW"/>
</dbReference>
<keyword evidence="5" id="KW-0805">Transcription regulation</keyword>
<feature type="compositionally biased region" description="Basic and acidic residues" evidence="10">
    <location>
        <begin position="80"/>
        <end position="94"/>
    </location>
</feature>
<evidence type="ECO:0000256" key="4">
    <source>
        <dbReference type="ARBA" id="ARBA00022833"/>
    </source>
</evidence>
<dbReference type="Proteomes" id="UP000694388">
    <property type="component" value="Unplaced"/>
</dbReference>
<comment type="subcellular location">
    <subcellularLocation>
        <location evidence="1">Nucleus</location>
    </subcellularLocation>
</comment>
<dbReference type="OMA" id="WWHEREE"/>
<evidence type="ECO:0000256" key="10">
    <source>
        <dbReference type="SAM" id="MobiDB-lite"/>
    </source>
</evidence>
<evidence type="ECO:0000256" key="7">
    <source>
        <dbReference type="ARBA" id="ARBA00023163"/>
    </source>
</evidence>
<dbReference type="AlphaFoldDB" id="A0A8C4WWM8"/>
<evidence type="ECO:0000256" key="8">
    <source>
        <dbReference type="ARBA" id="ARBA00023242"/>
    </source>
</evidence>
<evidence type="ECO:0000256" key="1">
    <source>
        <dbReference type="ARBA" id="ARBA00004123"/>
    </source>
</evidence>
<evidence type="ECO:0000256" key="5">
    <source>
        <dbReference type="ARBA" id="ARBA00023015"/>
    </source>
</evidence>
<dbReference type="GO" id="GO:0046983">
    <property type="term" value="F:protein dimerization activity"/>
    <property type="evidence" value="ECO:0007669"/>
    <property type="project" value="InterPro"/>
</dbReference>
<dbReference type="SUPFAM" id="SSF140996">
    <property type="entry name" value="Hermes dimerisation domain"/>
    <property type="match status" value="1"/>
</dbReference>
<evidence type="ECO:0000313" key="13">
    <source>
        <dbReference type="Proteomes" id="UP000694388"/>
    </source>
</evidence>
<feature type="domain" description="BED-type" evidence="11">
    <location>
        <begin position="24"/>
        <end position="84"/>
    </location>
</feature>
<dbReference type="PANTHER" id="PTHR46481:SF9">
    <property type="entry name" value="ZINC FINGER BED DOMAIN-CONTAINING PROTEIN 1-LIKE"/>
    <property type="match status" value="1"/>
</dbReference>
<evidence type="ECO:0000313" key="12">
    <source>
        <dbReference type="Ensembl" id="ENSEBUP00000015786.1"/>
    </source>
</evidence>
<dbReference type="GO" id="GO:0003677">
    <property type="term" value="F:DNA binding"/>
    <property type="evidence" value="ECO:0007669"/>
    <property type="project" value="UniProtKB-KW"/>
</dbReference>
<proteinExistence type="predicted"/>
<dbReference type="InterPro" id="IPR052035">
    <property type="entry name" value="ZnF_BED_domain_contain"/>
</dbReference>
<dbReference type="InterPro" id="IPR008906">
    <property type="entry name" value="HATC_C_dom"/>
</dbReference>
<dbReference type="SUPFAM" id="SSF57667">
    <property type="entry name" value="beta-beta-alpha zinc fingers"/>
    <property type="match status" value="1"/>
</dbReference>